<sequence length="367" mass="41872">MDGLAGALGSVIGYLGAEVAEKELLERLLWPQRFYNDCNIKTLLNQFLLMGMGGPLHRAALATLDDLRDHGLYLGPRRGDMLGTAFYRDLRTFNFWRTHEDNYAQPKESRNILWIEVLDTPSPNGVVRVGEEHITARGFLFVIASEGLAVAVALISNIEFGSWWMFAYFCTPLLLKCASILWSVRREGLMSIEQLSERGDVDQPEIFELEDKHHGFMIIEGPAPVIQQFFGHYGHPRRDEKHRGRILADRWREVLSIVLVYTFVLYFPAGLLALLWMNRNQQYLWLSYQLYATLAMHTTRVLGWSGCGRTEKRLARLLEQKKEVWLQSAGGCTVAATLDVTEVLNMAEGNRKVKELIQLRSLQNAEA</sequence>
<keyword evidence="1" id="KW-1133">Transmembrane helix</keyword>
<reference evidence="2 3" key="1">
    <citation type="submission" date="2015-10" db="EMBL/GenBank/DDBJ databases">
        <title>Full genome of DAOMC 229536 Phialocephala scopiformis, a fungal endophyte of spruce producing the potent anti-insectan compound rugulosin.</title>
        <authorList>
            <consortium name="DOE Joint Genome Institute"/>
            <person name="Walker A.K."/>
            <person name="Frasz S.L."/>
            <person name="Seifert K.A."/>
            <person name="Miller J.D."/>
            <person name="Mondo S.J."/>
            <person name="Labutti K."/>
            <person name="Lipzen A."/>
            <person name="Dockter R."/>
            <person name="Kennedy M."/>
            <person name="Grigoriev I.V."/>
            <person name="Spatafora J.W."/>
        </authorList>
    </citation>
    <scope>NUCLEOTIDE SEQUENCE [LARGE SCALE GENOMIC DNA]</scope>
    <source>
        <strain evidence="2 3">CBS 120377</strain>
    </source>
</reference>
<feature type="transmembrane region" description="Helical" evidence="1">
    <location>
        <begin position="254"/>
        <end position="277"/>
    </location>
</feature>
<protein>
    <submittedName>
        <fullName evidence="2">Uncharacterized protein</fullName>
    </submittedName>
</protein>
<accession>A0A194XHD1</accession>
<feature type="transmembrane region" description="Helical" evidence="1">
    <location>
        <begin position="138"/>
        <end position="158"/>
    </location>
</feature>
<name>A0A194XHD1_MOLSC</name>
<dbReference type="KEGG" id="psco:LY89DRAFT_731593"/>
<feature type="transmembrane region" description="Helical" evidence="1">
    <location>
        <begin position="164"/>
        <end position="184"/>
    </location>
</feature>
<keyword evidence="1" id="KW-0812">Transmembrane</keyword>
<dbReference type="RefSeq" id="XP_018073532.1">
    <property type="nucleotide sequence ID" value="XM_018219584.1"/>
</dbReference>
<dbReference type="InParanoid" id="A0A194XHD1"/>
<evidence type="ECO:0000313" key="3">
    <source>
        <dbReference type="Proteomes" id="UP000070700"/>
    </source>
</evidence>
<keyword evidence="1" id="KW-0472">Membrane</keyword>
<dbReference type="OrthoDB" id="5295335at2759"/>
<dbReference type="EMBL" id="KQ947411">
    <property type="protein sequence ID" value="KUJ19177.1"/>
    <property type="molecule type" value="Genomic_DNA"/>
</dbReference>
<dbReference type="GeneID" id="28829310"/>
<dbReference type="AlphaFoldDB" id="A0A194XHD1"/>
<evidence type="ECO:0000256" key="1">
    <source>
        <dbReference type="SAM" id="Phobius"/>
    </source>
</evidence>
<evidence type="ECO:0000313" key="2">
    <source>
        <dbReference type="EMBL" id="KUJ19177.1"/>
    </source>
</evidence>
<proteinExistence type="predicted"/>
<gene>
    <name evidence="2" type="ORF">LY89DRAFT_731593</name>
</gene>
<organism evidence="2 3">
    <name type="scientific">Mollisia scopiformis</name>
    <name type="common">Conifer needle endophyte fungus</name>
    <name type="synonym">Phialocephala scopiformis</name>
    <dbReference type="NCBI Taxonomy" id="149040"/>
    <lineage>
        <taxon>Eukaryota</taxon>
        <taxon>Fungi</taxon>
        <taxon>Dikarya</taxon>
        <taxon>Ascomycota</taxon>
        <taxon>Pezizomycotina</taxon>
        <taxon>Leotiomycetes</taxon>
        <taxon>Helotiales</taxon>
        <taxon>Mollisiaceae</taxon>
        <taxon>Mollisia</taxon>
    </lineage>
</organism>
<keyword evidence="3" id="KW-1185">Reference proteome</keyword>
<dbReference type="Proteomes" id="UP000070700">
    <property type="component" value="Unassembled WGS sequence"/>
</dbReference>